<reference evidence="1 2" key="1">
    <citation type="submission" date="2020-08" db="EMBL/GenBank/DDBJ databases">
        <title>Genomic Encyclopedia of Type Strains, Phase IV (KMG-IV): sequencing the most valuable type-strain genomes for metagenomic binning, comparative biology and taxonomic classification.</title>
        <authorList>
            <person name="Goeker M."/>
        </authorList>
    </citation>
    <scope>NUCLEOTIDE SEQUENCE [LARGE SCALE GENOMIC DNA]</scope>
    <source>
        <strain evidence="1 2">DSM 29568</strain>
    </source>
</reference>
<protein>
    <submittedName>
        <fullName evidence="1">Uncharacterized protein</fullName>
    </submittedName>
</protein>
<gene>
    <name evidence="1" type="ORF">GGR32_000332</name>
</gene>
<dbReference type="AlphaFoldDB" id="A0A840EM45"/>
<evidence type="ECO:0000313" key="2">
    <source>
        <dbReference type="Proteomes" id="UP000553034"/>
    </source>
</evidence>
<accession>A0A840EM45</accession>
<proteinExistence type="predicted"/>
<dbReference type="EMBL" id="JACIFO010000001">
    <property type="protein sequence ID" value="MBB4118060.1"/>
    <property type="molecule type" value="Genomic_DNA"/>
</dbReference>
<keyword evidence="2" id="KW-1185">Reference proteome</keyword>
<comment type="caution">
    <text evidence="1">The sequence shown here is derived from an EMBL/GenBank/DDBJ whole genome shotgun (WGS) entry which is preliminary data.</text>
</comment>
<organism evidence="1 2">
    <name type="scientific">Mesonia hippocampi</name>
    <dbReference type="NCBI Taxonomy" id="1628250"/>
    <lineage>
        <taxon>Bacteria</taxon>
        <taxon>Pseudomonadati</taxon>
        <taxon>Bacteroidota</taxon>
        <taxon>Flavobacteriia</taxon>
        <taxon>Flavobacteriales</taxon>
        <taxon>Flavobacteriaceae</taxon>
        <taxon>Mesonia</taxon>
    </lineage>
</organism>
<name>A0A840EM45_9FLAO</name>
<sequence length="121" mass="13941">MNAKFYISILLSLVFITKMATFDAKLWQFFSKTEKIALVNPFCKKQASSEENSSLTFMYEENIPQEAFQVATVCTTVFFLGCSQEKTAPNFYMNIEHNFALFQNLPQIFHDKILPPPKPIV</sequence>
<evidence type="ECO:0000313" key="1">
    <source>
        <dbReference type="EMBL" id="MBB4118060.1"/>
    </source>
</evidence>
<dbReference type="RefSeq" id="WP_183475697.1">
    <property type="nucleotide sequence ID" value="NZ_JACIFO010000001.1"/>
</dbReference>
<dbReference type="Proteomes" id="UP000553034">
    <property type="component" value="Unassembled WGS sequence"/>
</dbReference>